<keyword evidence="1" id="KW-1133">Transmembrane helix</keyword>
<evidence type="ECO:0000313" key="3">
    <source>
        <dbReference type="Proteomes" id="UP000034329"/>
    </source>
</evidence>
<dbReference type="EMBL" id="LCLA01000010">
    <property type="protein sequence ID" value="KKU10514.1"/>
    <property type="molecule type" value="Genomic_DNA"/>
</dbReference>
<accession>A0A0G1MQP0</accession>
<name>A0A0G1MQP0_9BACT</name>
<reference evidence="2 3" key="1">
    <citation type="journal article" date="2015" name="Nature">
        <title>rRNA introns, odd ribosomes, and small enigmatic genomes across a large radiation of phyla.</title>
        <authorList>
            <person name="Brown C.T."/>
            <person name="Hug L.A."/>
            <person name="Thomas B.C."/>
            <person name="Sharon I."/>
            <person name="Castelle C.J."/>
            <person name="Singh A."/>
            <person name="Wilkins M.J."/>
            <person name="Williams K.H."/>
            <person name="Banfield J.F."/>
        </authorList>
    </citation>
    <scope>NUCLEOTIDE SEQUENCE [LARGE SCALE GENOMIC DNA]</scope>
</reference>
<protein>
    <submittedName>
        <fullName evidence="2">Uncharacterized protein</fullName>
    </submittedName>
</protein>
<feature type="transmembrane region" description="Helical" evidence="1">
    <location>
        <begin position="162"/>
        <end position="184"/>
    </location>
</feature>
<organism evidence="2 3">
    <name type="scientific">Candidatus Woesebacteria bacterium GW2011_GWB1_45_5</name>
    <dbReference type="NCBI Taxonomy" id="1618581"/>
    <lineage>
        <taxon>Bacteria</taxon>
        <taxon>Candidatus Woeseibacteriota</taxon>
    </lineage>
</organism>
<feature type="transmembrane region" description="Helical" evidence="1">
    <location>
        <begin position="67"/>
        <end position="87"/>
    </location>
</feature>
<feature type="transmembrane region" description="Helical" evidence="1">
    <location>
        <begin position="132"/>
        <end position="150"/>
    </location>
</feature>
<dbReference type="AlphaFoldDB" id="A0A0G1MQP0"/>
<gene>
    <name evidence="2" type="ORF">UX13_C0010G0014</name>
</gene>
<dbReference type="Proteomes" id="UP000034329">
    <property type="component" value="Unassembled WGS sequence"/>
</dbReference>
<comment type="caution">
    <text evidence="2">The sequence shown here is derived from an EMBL/GenBank/DDBJ whole genome shotgun (WGS) entry which is preliminary data.</text>
</comment>
<keyword evidence="1" id="KW-0812">Transmembrane</keyword>
<sequence>MRRLFIVLAFLILINIVWNVFLFVNPDKQTPYNFLFNASYGLILTFGSLVAFLGARRHAGSPVAKSLVFYALGLMSYAVGLFIWTFYNLVLQVEIPYPGVSDIFFVLFQPLAALAFFYLVKSAGGEFTTRSKVELVVIFVFLFAMLYSLLLKGGLEEELPLLTRILNLGYPAFDAFLAALAITGIRTEKGTLHPNLLVFAFAALIMTFADTTFSYRSAQGTYWNGDMADTLYLISSSLFALAITLLVTSLKDRSPETPYSNILT</sequence>
<keyword evidence="1" id="KW-0472">Membrane</keyword>
<feature type="transmembrane region" description="Helical" evidence="1">
    <location>
        <begin position="196"/>
        <end position="218"/>
    </location>
</feature>
<evidence type="ECO:0000256" key="1">
    <source>
        <dbReference type="SAM" id="Phobius"/>
    </source>
</evidence>
<evidence type="ECO:0000313" key="2">
    <source>
        <dbReference type="EMBL" id="KKU10514.1"/>
    </source>
</evidence>
<feature type="transmembrane region" description="Helical" evidence="1">
    <location>
        <begin position="230"/>
        <end position="250"/>
    </location>
</feature>
<feature type="transmembrane region" description="Helical" evidence="1">
    <location>
        <begin position="32"/>
        <end position="55"/>
    </location>
</feature>
<proteinExistence type="predicted"/>
<feature type="transmembrane region" description="Helical" evidence="1">
    <location>
        <begin position="99"/>
        <end position="120"/>
    </location>
</feature>